<feature type="coiled-coil region" evidence="1">
    <location>
        <begin position="28"/>
        <end position="55"/>
    </location>
</feature>
<keyword evidence="1" id="KW-0175">Coiled coil</keyword>
<evidence type="ECO:0000313" key="3">
    <source>
        <dbReference type="WBParaSite" id="jg11003"/>
    </source>
</evidence>
<name>A0A915CQC6_9BILA</name>
<dbReference type="Proteomes" id="UP000887574">
    <property type="component" value="Unplaced"/>
</dbReference>
<evidence type="ECO:0000313" key="2">
    <source>
        <dbReference type="Proteomes" id="UP000887574"/>
    </source>
</evidence>
<organism evidence="2 3">
    <name type="scientific">Ditylenchus dipsaci</name>
    <dbReference type="NCBI Taxonomy" id="166011"/>
    <lineage>
        <taxon>Eukaryota</taxon>
        <taxon>Metazoa</taxon>
        <taxon>Ecdysozoa</taxon>
        <taxon>Nematoda</taxon>
        <taxon>Chromadorea</taxon>
        <taxon>Rhabditida</taxon>
        <taxon>Tylenchina</taxon>
        <taxon>Tylenchomorpha</taxon>
        <taxon>Sphaerularioidea</taxon>
        <taxon>Anguinidae</taxon>
        <taxon>Anguininae</taxon>
        <taxon>Ditylenchus</taxon>
    </lineage>
</organism>
<proteinExistence type="predicted"/>
<keyword evidence="2" id="KW-1185">Reference proteome</keyword>
<dbReference type="WBParaSite" id="jg11003">
    <property type="protein sequence ID" value="jg11003"/>
    <property type="gene ID" value="jg11003"/>
</dbReference>
<reference evidence="3" key="1">
    <citation type="submission" date="2022-11" db="UniProtKB">
        <authorList>
            <consortium name="WormBaseParasite"/>
        </authorList>
    </citation>
    <scope>IDENTIFICATION</scope>
</reference>
<accession>A0A915CQC6</accession>
<protein>
    <submittedName>
        <fullName evidence="3">Tropomyosin</fullName>
    </submittedName>
</protein>
<sequence length="81" mass="9602">MQEAMKKAASGENYDERHIADAAVINDMLKVEKSLKEFERKTDRAEEELHQLYKHVEESLEHEFLADELDKLNKLEEDFNH</sequence>
<dbReference type="AlphaFoldDB" id="A0A915CQC6"/>
<evidence type="ECO:0000256" key="1">
    <source>
        <dbReference type="SAM" id="Coils"/>
    </source>
</evidence>